<dbReference type="OrthoDB" id="4850135at2759"/>
<reference evidence="4" key="1">
    <citation type="journal article" date="2012" name="Nat. Genet.">
        <title>Lifestyle transitions in plant pathogenic Colletotrichum fungi deciphered by genome and transcriptome analyses.</title>
        <authorList>
            <person name="O'Connell R.J."/>
            <person name="Thon M.R."/>
            <person name="Hacquard S."/>
            <person name="Amyotte S.G."/>
            <person name="Kleemann J."/>
            <person name="Torres M.F."/>
            <person name="Damm U."/>
            <person name="Buiate E.A."/>
            <person name="Epstein L."/>
            <person name="Alkan N."/>
            <person name="Altmueller J."/>
            <person name="Alvarado-Balderrama L."/>
            <person name="Bauser C.A."/>
            <person name="Becker C."/>
            <person name="Birren B.W."/>
            <person name="Chen Z."/>
            <person name="Choi J."/>
            <person name="Crouch J.A."/>
            <person name="Duvick J.P."/>
            <person name="Farman M.A."/>
            <person name="Gan P."/>
            <person name="Heiman D."/>
            <person name="Henrissat B."/>
            <person name="Howard R.J."/>
            <person name="Kabbage M."/>
            <person name="Koch C."/>
            <person name="Kracher B."/>
            <person name="Kubo Y."/>
            <person name="Law A.D."/>
            <person name="Lebrun M.-H."/>
            <person name="Lee Y.-H."/>
            <person name="Miyara I."/>
            <person name="Moore N."/>
            <person name="Neumann U."/>
            <person name="Nordstroem K."/>
            <person name="Panaccione D.G."/>
            <person name="Panstruga R."/>
            <person name="Place M."/>
            <person name="Proctor R.H."/>
            <person name="Prusky D."/>
            <person name="Rech G."/>
            <person name="Reinhardt R."/>
            <person name="Rollins J.A."/>
            <person name="Rounsley S."/>
            <person name="Schardl C.L."/>
            <person name="Schwartz D.C."/>
            <person name="Shenoy N."/>
            <person name="Shirasu K."/>
            <person name="Sikhakolli U.R."/>
            <person name="Stueber K."/>
            <person name="Sukno S.A."/>
            <person name="Sweigard J.A."/>
            <person name="Takano Y."/>
            <person name="Takahara H."/>
            <person name="Trail F."/>
            <person name="van der Does H.C."/>
            <person name="Voll L.M."/>
            <person name="Will I."/>
            <person name="Young S."/>
            <person name="Zeng Q."/>
            <person name="Zhang J."/>
            <person name="Zhou S."/>
            <person name="Dickman M.B."/>
            <person name="Schulze-Lefert P."/>
            <person name="Ver Loren van Themaat E."/>
            <person name="Ma L.-J."/>
            <person name="Vaillancourt L.J."/>
        </authorList>
    </citation>
    <scope>NUCLEOTIDE SEQUENCE [LARGE SCALE GENOMIC DNA]</scope>
    <source>
        <strain evidence="4">M1.001 / M2 / FGSC 10212</strain>
    </source>
</reference>
<dbReference type="PANTHER" id="PTHR24148">
    <property type="entry name" value="ANKYRIN REPEAT DOMAIN-CONTAINING PROTEIN 39 HOMOLOG-RELATED"/>
    <property type="match status" value="1"/>
</dbReference>
<feature type="region of interest" description="Disordered" evidence="1">
    <location>
        <begin position="1"/>
        <end position="43"/>
    </location>
</feature>
<dbReference type="InterPro" id="IPR010730">
    <property type="entry name" value="HET"/>
</dbReference>
<dbReference type="GeneID" id="24415214"/>
<dbReference type="EMBL" id="GG697383">
    <property type="protein sequence ID" value="EFQ34705.1"/>
    <property type="molecule type" value="Genomic_DNA"/>
</dbReference>
<protein>
    <submittedName>
        <fullName evidence="3">Heterokaryon incompatibility protein</fullName>
    </submittedName>
</protein>
<dbReference type="STRING" id="645133.E3QV15"/>
<dbReference type="RefSeq" id="XP_008098725.1">
    <property type="nucleotide sequence ID" value="XM_008100534.1"/>
</dbReference>
<dbReference type="InterPro" id="IPR052895">
    <property type="entry name" value="HetReg/Transcr_Mod"/>
</dbReference>
<name>E3QV15_COLGM</name>
<dbReference type="VEuPathDB" id="FungiDB:GLRG_09849"/>
<evidence type="ECO:0000313" key="4">
    <source>
        <dbReference type="Proteomes" id="UP000008782"/>
    </source>
</evidence>
<feature type="domain" description="Heterokaryon incompatibility" evidence="2">
    <location>
        <begin position="88"/>
        <end position="198"/>
    </location>
</feature>
<gene>
    <name evidence="3" type="ORF">GLRG_09849</name>
</gene>
<accession>E3QV15</accession>
<evidence type="ECO:0000313" key="3">
    <source>
        <dbReference type="EMBL" id="EFQ34705.1"/>
    </source>
</evidence>
<evidence type="ECO:0000259" key="2">
    <source>
        <dbReference type="Pfam" id="PF06985"/>
    </source>
</evidence>
<sequence length="875" mass="97957">MSHDQANSNTYRGTSSTHRSLASKLSGTTQAQKARTTAEDDSYKPSRCYPVFWSNDEIRLLELDSSDSGSLLHGSFANVRLGSEQAQYEAVSYTWADVSGDSTRCKPMFIGPFWDIVSITRNCENALRSVRISCNGPPRKIWIDSLCINQDDEKERSAQVALMPRIYAGATGVLVYLGPASEDSDMALDAITHSTDNYEVTLARSLSIFCGSKSAFWPLDRILRHLPVSVWAHMHNRGGDPGWELLGLMTETSQCFCSDPRDGIFALLGMLQRTEERTIAADYSLTSQEVSIGIAPWLVQKCGRGREVLLFAGINRGKRRRLPTWVPDFVEPLKPDWRIHGLLSRSISRSKYSNTAVRVAMERLLQGPSWAPGLGFEPLEDVSIQINPQTSGLHLIAIKLCSLKDSFKSFVEKGIVRPFVRHGSAWRAVVLMPKAPCGSRQSSSWLNIISAEDGLYWLYGIEGFAIMRPNYDGTTHSLVCACDVVFETPPLPSPQKPSAATPGPSPSLIPVPRFDSSPGSDAVLLRRNVLLKRLSGTEEHVCSEHLQRILQPRPNDVGPIQKNDTEAREALLDIAFDLKVSRYRSEVVLWESWQRMERFLRPLPECDKGLRTLRDAFKAVGILPLGNTDDGKPRKLYVLGDCFIESFEAITELLWALLPSKKIPSFQEVQVEPPELSAVEILREFRDWADLTTSLLSAIDRQPGADGKPLSLILPCSEMQQQWRTQRTAFQSLMPQSDPLSAAQDVVSIFALGKNGMGWDADASLQPFVDGAYCRKHRWDWDLTKVRIERQRSFWETVRSDKWLRSRPVLEVQDLLMDGIHKRGDEDPLGAGRTASASERGSNILSDALEVKMAVRLYLGEFGFNLDMRTDVIIR</sequence>
<proteinExistence type="predicted"/>
<dbReference type="eggNOG" id="ENOG502SPDV">
    <property type="taxonomic scope" value="Eukaryota"/>
</dbReference>
<evidence type="ECO:0000256" key="1">
    <source>
        <dbReference type="SAM" id="MobiDB-lite"/>
    </source>
</evidence>
<dbReference type="HOGENOM" id="CLU_328445_0_0_1"/>
<organism evidence="4">
    <name type="scientific">Colletotrichum graminicola (strain M1.001 / M2 / FGSC 10212)</name>
    <name type="common">Maize anthracnose fungus</name>
    <name type="synonym">Glomerella graminicola</name>
    <dbReference type="NCBI Taxonomy" id="645133"/>
    <lineage>
        <taxon>Eukaryota</taxon>
        <taxon>Fungi</taxon>
        <taxon>Dikarya</taxon>
        <taxon>Ascomycota</taxon>
        <taxon>Pezizomycotina</taxon>
        <taxon>Sordariomycetes</taxon>
        <taxon>Hypocreomycetidae</taxon>
        <taxon>Glomerellales</taxon>
        <taxon>Glomerellaceae</taxon>
        <taxon>Colletotrichum</taxon>
        <taxon>Colletotrichum graminicola species complex</taxon>
    </lineage>
</organism>
<dbReference type="AlphaFoldDB" id="E3QV15"/>
<keyword evidence="4" id="KW-1185">Reference proteome</keyword>
<dbReference type="Proteomes" id="UP000008782">
    <property type="component" value="Unassembled WGS sequence"/>
</dbReference>
<dbReference type="PANTHER" id="PTHR24148:SF64">
    <property type="entry name" value="HETEROKARYON INCOMPATIBILITY DOMAIN-CONTAINING PROTEIN"/>
    <property type="match status" value="1"/>
</dbReference>
<feature type="compositionally biased region" description="Polar residues" evidence="1">
    <location>
        <begin position="1"/>
        <end position="35"/>
    </location>
</feature>
<feature type="region of interest" description="Disordered" evidence="1">
    <location>
        <begin position="492"/>
        <end position="512"/>
    </location>
</feature>
<dbReference type="Pfam" id="PF06985">
    <property type="entry name" value="HET"/>
    <property type="match status" value="1"/>
</dbReference>